<dbReference type="AlphaFoldDB" id="A0A084XUN5"/>
<dbReference type="STRING" id="1457154.CAPSK01_004548"/>
<reference evidence="1 2" key="1">
    <citation type="submission" date="2014-07" db="EMBL/GenBank/DDBJ databases">
        <title>Expanding our view of genomic diversity in Candidatus Accumulibacter clades.</title>
        <authorList>
            <person name="Skennerton C.T."/>
            <person name="Barr J.J."/>
            <person name="Slater F.R."/>
            <person name="Bond P.L."/>
            <person name="Tyson G.W."/>
        </authorList>
    </citation>
    <scope>NUCLEOTIDE SEQUENCE [LARGE SCALE GENOMIC DNA]</scope>
    <source>
        <strain evidence="2">SK-01</strain>
    </source>
</reference>
<dbReference type="EMBL" id="JDSS02000049">
    <property type="protein sequence ID" value="KFB66179.1"/>
    <property type="molecule type" value="Genomic_DNA"/>
</dbReference>
<organism evidence="1 2">
    <name type="scientific">Candidatus Accumulibacter vicinus</name>
    <dbReference type="NCBI Taxonomy" id="2954382"/>
    <lineage>
        <taxon>Bacteria</taxon>
        <taxon>Pseudomonadati</taxon>
        <taxon>Pseudomonadota</taxon>
        <taxon>Betaproteobacteria</taxon>
        <taxon>Candidatus Accumulibacter</taxon>
    </lineage>
</organism>
<evidence type="ECO:0000313" key="2">
    <source>
        <dbReference type="Proteomes" id="UP000019812"/>
    </source>
</evidence>
<gene>
    <name evidence="1" type="ORF">CAPSK01_004548</name>
</gene>
<comment type="caution">
    <text evidence="1">The sequence shown here is derived from an EMBL/GenBank/DDBJ whole genome shotgun (WGS) entry which is preliminary data.</text>
</comment>
<protein>
    <submittedName>
        <fullName evidence="1">Uncharacterized protein</fullName>
    </submittedName>
</protein>
<evidence type="ECO:0000313" key="1">
    <source>
        <dbReference type="EMBL" id="KFB66179.1"/>
    </source>
</evidence>
<name>A0A084XUN5_9PROT</name>
<dbReference type="RefSeq" id="WP_034930845.1">
    <property type="nucleotide sequence ID" value="NZ_JDSS02000049.1"/>
</dbReference>
<sequence length="104" mass="11159">MGDSDNAARCSLLWLLSEMEREGLRRSGQERLLALLLQLVAEDSCALRPRALRSAMRAHVASSLLLSMPPTDVRRALPQLCAVSRATAYRDVSAALSALGPVGG</sequence>
<proteinExistence type="predicted"/>
<dbReference type="Proteomes" id="UP000019812">
    <property type="component" value="Unassembled WGS sequence"/>
</dbReference>
<accession>A0A084XUN5</accession>